<dbReference type="Gene3D" id="3.40.50.720">
    <property type="entry name" value="NAD(P)-binding Rossmann-like Domain"/>
    <property type="match status" value="1"/>
</dbReference>
<dbReference type="InterPro" id="IPR002347">
    <property type="entry name" value="SDR_fam"/>
</dbReference>
<accession>A0ABZ2YBZ9</accession>
<comment type="similarity">
    <text evidence="1">Belongs to the short-chain dehydrogenases/reductases (SDR) family.</text>
</comment>
<keyword evidence="4" id="KW-1185">Reference proteome</keyword>
<proteinExistence type="inferred from homology"/>
<dbReference type="RefSeq" id="WP_369017366.1">
    <property type="nucleotide sequence ID" value="NZ_CP121689.1"/>
</dbReference>
<dbReference type="InterPro" id="IPR036291">
    <property type="entry name" value="NAD(P)-bd_dom_sf"/>
</dbReference>
<dbReference type="InterPro" id="IPR020904">
    <property type="entry name" value="Sc_DH/Rdtase_CS"/>
</dbReference>
<evidence type="ECO:0000313" key="3">
    <source>
        <dbReference type="EMBL" id="WZL75220.1"/>
    </source>
</evidence>
<evidence type="ECO:0000256" key="1">
    <source>
        <dbReference type="ARBA" id="ARBA00006484"/>
    </source>
</evidence>
<reference evidence="3 4" key="1">
    <citation type="submission" date="2023-03" db="EMBL/GenBank/DDBJ databases">
        <title>Novel Species.</title>
        <authorList>
            <person name="Ma S."/>
        </authorList>
    </citation>
    <scope>NUCLEOTIDE SEQUENCE [LARGE SCALE GENOMIC DNA]</scope>
    <source>
        <strain evidence="3 4">B11</strain>
    </source>
</reference>
<dbReference type="NCBIfam" id="NF005559">
    <property type="entry name" value="PRK07231.1"/>
    <property type="match status" value="1"/>
</dbReference>
<gene>
    <name evidence="3" type="ORF">QBE54_06345</name>
</gene>
<evidence type="ECO:0000256" key="2">
    <source>
        <dbReference type="ARBA" id="ARBA00023002"/>
    </source>
</evidence>
<name>A0ABZ2YBZ9_9BACT</name>
<dbReference type="PRINTS" id="PR00081">
    <property type="entry name" value="GDHRDH"/>
</dbReference>
<dbReference type="SUPFAM" id="SSF51735">
    <property type="entry name" value="NAD(P)-binding Rossmann-fold domains"/>
    <property type="match status" value="1"/>
</dbReference>
<dbReference type="Proteomes" id="UP001461341">
    <property type="component" value="Chromosome"/>
</dbReference>
<dbReference type="Pfam" id="PF13561">
    <property type="entry name" value="adh_short_C2"/>
    <property type="match status" value="1"/>
</dbReference>
<evidence type="ECO:0000313" key="4">
    <source>
        <dbReference type="Proteomes" id="UP001461341"/>
    </source>
</evidence>
<keyword evidence="2" id="KW-0560">Oxidoreductase</keyword>
<dbReference type="PANTHER" id="PTHR42760">
    <property type="entry name" value="SHORT-CHAIN DEHYDROGENASES/REDUCTASES FAMILY MEMBER"/>
    <property type="match status" value="1"/>
</dbReference>
<sequence length="258" mass="28065">MSIAELFSLQDEVAIVTGGAQGLGREMSLGLAEAGAHVVIADLDINTAQRTASEIQALGRESLALRVDVTSKEQVEQMVSQSLSRFGKIDILITSAGIGQWRKAEEMSEEDWKRVIDVNLTGTFLCCQAVGREMIKRKKGSIITISSMSGLIANTPQPQSHYNASKGGVIMLTKSLASEWVKYNVRVNTIAPGYMETKLVAELLKSYPDYARIWKELTPMGRLGRPEEIKGPCVFLASAASSYVTGSVLVMDGGYTIW</sequence>
<dbReference type="EMBL" id="CP121689">
    <property type="protein sequence ID" value="WZL75220.1"/>
    <property type="molecule type" value="Genomic_DNA"/>
</dbReference>
<dbReference type="PRINTS" id="PR00080">
    <property type="entry name" value="SDRFAMILY"/>
</dbReference>
<protein>
    <submittedName>
        <fullName evidence="3">SDR family oxidoreductase</fullName>
    </submittedName>
</protein>
<organism evidence="3 4">
    <name type="scientific">Thermatribacter velox</name>
    <dbReference type="NCBI Taxonomy" id="3039681"/>
    <lineage>
        <taxon>Bacteria</taxon>
        <taxon>Pseudomonadati</taxon>
        <taxon>Atribacterota</taxon>
        <taxon>Atribacteria</taxon>
        <taxon>Atribacterales</taxon>
        <taxon>Thermatribacteraceae</taxon>
        <taxon>Thermatribacter</taxon>
    </lineage>
</organism>
<dbReference type="PANTHER" id="PTHR42760:SF115">
    <property type="entry name" value="3-OXOACYL-[ACYL-CARRIER-PROTEIN] REDUCTASE FABG"/>
    <property type="match status" value="1"/>
</dbReference>
<dbReference type="PROSITE" id="PS00061">
    <property type="entry name" value="ADH_SHORT"/>
    <property type="match status" value="1"/>
</dbReference>